<proteinExistence type="predicted"/>
<gene>
    <name evidence="1" type="ORF">MRATA1EN1_LOCUS701</name>
</gene>
<protein>
    <submittedName>
        <fullName evidence="1">Uncharacterized protein</fullName>
    </submittedName>
</protein>
<dbReference type="EMBL" id="OX459937">
    <property type="protein sequence ID" value="CAI9151739.1"/>
    <property type="molecule type" value="Genomic_DNA"/>
</dbReference>
<accession>A0ABN8XVW9</accession>
<dbReference type="Proteomes" id="UP001176941">
    <property type="component" value="Chromosome 1"/>
</dbReference>
<evidence type="ECO:0000313" key="1">
    <source>
        <dbReference type="EMBL" id="CAI9151739.1"/>
    </source>
</evidence>
<name>A0ABN8XVW9_RANTA</name>
<reference evidence="1" key="1">
    <citation type="submission" date="2023-04" db="EMBL/GenBank/DDBJ databases">
        <authorList>
            <consortium name="ELIXIR-Norway"/>
        </authorList>
    </citation>
    <scope>NUCLEOTIDE SEQUENCE [LARGE SCALE GENOMIC DNA]</scope>
</reference>
<organism evidence="1 2">
    <name type="scientific">Rangifer tarandus platyrhynchus</name>
    <name type="common">Svalbard reindeer</name>
    <dbReference type="NCBI Taxonomy" id="3082113"/>
    <lineage>
        <taxon>Eukaryota</taxon>
        <taxon>Metazoa</taxon>
        <taxon>Chordata</taxon>
        <taxon>Craniata</taxon>
        <taxon>Vertebrata</taxon>
        <taxon>Euteleostomi</taxon>
        <taxon>Mammalia</taxon>
        <taxon>Eutheria</taxon>
        <taxon>Laurasiatheria</taxon>
        <taxon>Artiodactyla</taxon>
        <taxon>Ruminantia</taxon>
        <taxon>Pecora</taxon>
        <taxon>Cervidae</taxon>
        <taxon>Odocoileinae</taxon>
        <taxon>Rangifer</taxon>
    </lineage>
</organism>
<sequence length="104" mass="11348">MRASVVVGASEVVTVTNARIPYTLSFHLHVYTSLPLECVSCISDPGISRTASAALIKTLLFQSLLRGFWPVSMLRRLSGVLSGQAWDRVLYTSARLGPGSHRVF</sequence>
<keyword evidence="2" id="KW-1185">Reference proteome</keyword>
<evidence type="ECO:0000313" key="2">
    <source>
        <dbReference type="Proteomes" id="UP001176941"/>
    </source>
</evidence>